<dbReference type="InterPro" id="IPR006135">
    <property type="entry name" value="T3SS_substrate_exporter"/>
</dbReference>
<dbReference type="InterPro" id="IPR029025">
    <property type="entry name" value="T3SS_substrate_exporter_C"/>
</dbReference>
<evidence type="ECO:0000256" key="9">
    <source>
        <dbReference type="SAM" id="Phobius"/>
    </source>
</evidence>
<keyword evidence="4 9" id="KW-0812">Transmembrane</keyword>
<dbReference type="RefSeq" id="WP_074677388.1">
    <property type="nucleotide sequence ID" value="NZ_CBCSET010000003.1"/>
</dbReference>
<reference evidence="10 13" key="2">
    <citation type="submission" date="2023-11" db="EMBL/GenBank/DDBJ databases">
        <title>MicrobeMod: A computational toolkit for identifying prokaryotic methylation and restriction-modification with nanopore sequencing.</title>
        <authorList>
            <person name="Crits-Christoph A."/>
            <person name="Kang S.C."/>
            <person name="Lee H."/>
            <person name="Ostrov N."/>
        </authorList>
    </citation>
    <scope>NUCLEOTIDE SEQUENCE [LARGE SCALE GENOMIC DNA]</scope>
    <source>
        <strain evidence="10 13">ATCC BAA-571</strain>
    </source>
</reference>
<dbReference type="PANTHER" id="PTHR30531">
    <property type="entry name" value="FLAGELLAR BIOSYNTHETIC PROTEIN FLHB"/>
    <property type="match status" value="1"/>
</dbReference>
<dbReference type="NCBIfam" id="TIGR01404">
    <property type="entry name" value="FlhB_rel_III"/>
    <property type="match status" value="1"/>
</dbReference>
<keyword evidence="6" id="KW-0843">Virulence</keyword>
<feature type="transmembrane region" description="Helical" evidence="9">
    <location>
        <begin position="78"/>
        <end position="99"/>
    </location>
</feature>
<feature type="transmembrane region" description="Helical" evidence="9">
    <location>
        <begin position="185"/>
        <end position="204"/>
    </location>
</feature>
<keyword evidence="7 9" id="KW-0472">Membrane</keyword>
<dbReference type="Proteomes" id="UP001278050">
    <property type="component" value="Unassembled WGS sequence"/>
</dbReference>
<dbReference type="OrthoDB" id="9807950at2"/>
<dbReference type="InterPro" id="IPR006307">
    <property type="entry name" value="BsaZ-like"/>
</dbReference>
<dbReference type="EMBL" id="JAWXXP010000001">
    <property type="protein sequence ID" value="MDX5993083.1"/>
    <property type="molecule type" value="Genomic_DNA"/>
</dbReference>
<dbReference type="AlphaFoldDB" id="A0A1G7BQ39"/>
<evidence type="ECO:0000256" key="7">
    <source>
        <dbReference type="ARBA" id="ARBA00023136"/>
    </source>
</evidence>
<dbReference type="Proteomes" id="UP000182413">
    <property type="component" value="Unassembled WGS sequence"/>
</dbReference>
<evidence type="ECO:0000256" key="2">
    <source>
        <dbReference type="ARBA" id="ARBA00010690"/>
    </source>
</evidence>
<keyword evidence="5 9" id="KW-1133">Transmembrane helix</keyword>
<dbReference type="Pfam" id="PF01312">
    <property type="entry name" value="Bac_export_2"/>
    <property type="match status" value="1"/>
</dbReference>
<dbReference type="PANTHER" id="PTHR30531:SF14">
    <property type="entry name" value="SURFACE PRESENTATION OF ANTIGENS PROTEIN SPAS"/>
    <property type="match status" value="1"/>
</dbReference>
<evidence type="ECO:0000256" key="4">
    <source>
        <dbReference type="ARBA" id="ARBA00022692"/>
    </source>
</evidence>
<evidence type="ECO:0000313" key="12">
    <source>
        <dbReference type="Proteomes" id="UP000182413"/>
    </source>
</evidence>
<evidence type="ECO:0000313" key="13">
    <source>
        <dbReference type="Proteomes" id="UP001278050"/>
    </source>
</evidence>
<keyword evidence="3" id="KW-1003">Cell membrane</keyword>
<evidence type="ECO:0000256" key="6">
    <source>
        <dbReference type="ARBA" id="ARBA00023026"/>
    </source>
</evidence>
<evidence type="ECO:0000256" key="1">
    <source>
        <dbReference type="ARBA" id="ARBA00004651"/>
    </source>
</evidence>
<dbReference type="PRINTS" id="PR00950">
    <property type="entry name" value="TYPE3IMSPROT"/>
</dbReference>
<organism evidence="11 12">
    <name type="scientific">Ectopseudomonas alcaliphila</name>
    <dbReference type="NCBI Taxonomy" id="101564"/>
    <lineage>
        <taxon>Bacteria</taxon>
        <taxon>Pseudomonadati</taxon>
        <taxon>Pseudomonadota</taxon>
        <taxon>Gammaproteobacteria</taxon>
        <taxon>Pseudomonadales</taxon>
        <taxon>Pseudomonadaceae</taxon>
        <taxon>Ectopseudomonas</taxon>
    </lineage>
</organism>
<keyword evidence="13" id="KW-1185">Reference proteome</keyword>
<dbReference type="SUPFAM" id="SSF160544">
    <property type="entry name" value="EscU C-terminal domain-like"/>
    <property type="match status" value="1"/>
</dbReference>
<gene>
    <name evidence="10" type="primary">sctU</name>
    <name evidence="11" type="ORF">SAMN05216575_102309</name>
    <name evidence="10" type="ORF">SIM71_13520</name>
</gene>
<reference evidence="11 12" key="1">
    <citation type="submission" date="2016-10" db="EMBL/GenBank/DDBJ databases">
        <authorList>
            <person name="de Groot N.N."/>
        </authorList>
    </citation>
    <scope>NUCLEOTIDE SEQUENCE [LARGE SCALE GENOMIC DNA]</scope>
    <source>
        <strain evidence="11 12">JCM 10630</strain>
    </source>
</reference>
<evidence type="ECO:0000256" key="8">
    <source>
        <dbReference type="SAM" id="MobiDB-lite"/>
    </source>
</evidence>
<feature type="region of interest" description="Disordered" evidence="8">
    <location>
        <begin position="1"/>
        <end position="20"/>
    </location>
</feature>
<evidence type="ECO:0000256" key="3">
    <source>
        <dbReference type="ARBA" id="ARBA00022475"/>
    </source>
</evidence>
<dbReference type="Gene3D" id="6.10.250.2080">
    <property type="match status" value="1"/>
</dbReference>
<protein>
    <submittedName>
        <fullName evidence="11">Type III secretion protein U</fullName>
    </submittedName>
    <submittedName>
        <fullName evidence="10">Type III secretion system export apparatus subunit SctU</fullName>
    </submittedName>
</protein>
<comment type="subcellular location">
    <subcellularLocation>
        <location evidence="1">Cell membrane</location>
        <topology evidence="1">Multi-pass membrane protein</topology>
    </subcellularLocation>
</comment>
<dbReference type="GO" id="GO:0009306">
    <property type="term" value="P:protein secretion"/>
    <property type="evidence" value="ECO:0007669"/>
    <property type="project" value="InterPro"/>
</dbReference>
<accession>A0A1G7BQ39</accession>
<sequence>MSEKTEKATPKQLRDAREKGQIAQSQDVSKLLILLVVSEITLSLATESVQRLQHLMALAINATGQPFLRIVGQLVEEAVTVLLGFLVFSVGVAMVMRLAGGWAQFGFLFAPKALKIDFNKLNPFPQFKQMFSAQNLTNLLMSILKAAVIGITLYLLLWPELGTLILLANSDLDTYWQSLMEVFRYILRCTLGLLLVLAAVDFGLQKYFHAKKLRMSKDDVKKEYKQSEGDPMVKGQRRQLAHELLNQPPSAAAKPVEEADMLVVNPTHYAVALYYRPGKTPLPMIHCKGEDDDALALIARARKARIPVVQSVWLARTLYKVNAGRHIPRPTLEAVAHIYQLVKQLDEVTDEIIQAESGL</sequence>
<evidence type="ECO:0000256" key="5">
    <source>
        <dbReference type="ARBA" id="ARBA00022989"/>
    </source>
</evidence>
<dbReference type="EMBL" id="FNAE01000002">
    <property type="protein sequence ID" value="SDE29258.1"/>
    <property type="molecule type" value="Genomic_DNA"/>
</dbReference>
<evidence type="ECO:0000313" key="10">
    <source>
        <dbReference type="EMBL" id="MDX5993083.1"/>
    </source>
</evidence>
<comment type="similarity">
    <text evidence="2">Belongs to the type III secretion exporter family.</text>
</comment>
<dbReference type="Gene3D" id="3.40.1690.10">
    <property type="entry name" value="secretion proteins EscU"/>
    <property type="match status" value="1"/>
</dbReference>
<evidence type="ECO:0000313" key="11">
    <source>
        <dbReference type="EMBL" id="SDE29258.1"/>
    </source>
</evidence>
<proteinExistence type="inferred from homology"/>
<name>A0A1G7BQ39_9GAMM</name>
<dbReference type="GO" id="GO:0005886">
    <property type="term" value="C:plasma membrane"/>
    <property type="evidence" value="ECO:0007669"/>
    <property type="project" value="UniProtKB-SubCell"/>
</dbReference>